<organism evidence="2 3">
    <name type="scientific">Rhodococcus erythropolis (strain PR4 / NBRC 100887)</name>
    <dbReference type="NCBI Taxonomy" id="234621"/>
    <lineage>
        <taxon>Bacteria</taxon>
        <taxon>Bacillati</taxon>
        <taxon>Actinomycetota</taxon>
        <taxon>Actinomycetes</taxon>
        <taxon>Mycobacteriales</taxon>
        <taxon>Nocardiaceae</taxon>
        <taxon>Rhodococcus</taxon>
        <taxon>Rhodococcus erythropolis group</taxon>
    </lineage>
</organism>
<sequence>MRRHSTKGPCLMLIIGILLFGIVIGAGAQLILGKTTARVDWTFAFIAGIGGSLVGGLLVSLIAGDGLSLRPSGILGSLAGAVIITAGWQWYRGRNATTTTRPSDR</sequence>
<gene>
    <name evidence="2" type="ordered locus">RER_53360</name>
</gene>
<evidence type="ECO:0000256" key="1">
    <source>
        <dbReference type="SAM" id="Phobius"/>
    </source>
</evidence>
<dbReference type="eggNOG" id="ENOG503350M">
    <property type="taxonomic scope" value="Bacteria"/>
</dbReference>
<reference evidence="2 3" key="2">
    <citation type="journal article" date="2006" name="Environ. Microbiol.">
        <title>Sequence analysis of three plasmids harboured in Rhodococcus erythropolis strain PR4.</title>
        <authorList>
            <person name="Sekine M."/>
            <person name="Tanikawa S."/>
            <person name="Omata S."/>
            <person name="Saito M."/>
            <person name="Fujisawa T."/>
            <person name="Tsukatani N."/>
            <person name="Tajima T."/>
            <person name="Sekigawa T."/>
            <person name="Kosugi H."/>
            <person name="Matsuo Y."/>
            <person name="Nishiko R."/>
            <person name="Imamura K."/>
            <person name="Ito M."/>
            <person name="Narita H."/>
            <person name="Tago S."/>
            <person name="Fujita N."/>
            <person name="Harayama S."/>
        </authorList>
    </citation>
    <scope>NUCLEOTIDE SEQUENCE [LARGE SCALE GENOMIC DNA]</scope>
    <source>
        <strain evidence="3">PR4 / NBRC 100887</strain>
    </source>
</reference>
<accession>C0ZS52</accession>
<feature type="transmembrane region" description="Helical" evidence="1">
    <location>
        <begin position="43"/>
        <end position="62"/>
    </location>
</feature>
<protein>
    <submittedName>
        <fullName evidence="2">Hypothetical membrane protein</fullName>
    </submittedName>
</protein>
<dbReference type="KEGG" id="rer:RER_53360"/>
<keyword evidence="1" id="KW-1133">Transmembrane helix</keyword>
<feature type="transmembrane region" description="Helical" evidence="1">
    <location>
        <begin position="12"/>
        <end position="31"/>
    </location>
</feature>
<name>C0ZS52_RHOE4</name>
<proteinExistence type="predicted"/>
<evidence type="ECO:0000313" key="2">
    <source>
        <dbReference type="EMBL" id="BAH36044.1"/>
    </source>
</evidence>
<dbReference type="Proteomes" id="UP000002204">
    <property type="component" value="Chromosome"/>
</dbReference>
<keyword evidence="1" id="KW-0472">Membrane</keyword>
<dbReference type="HOGENOM" id="CLU_160040_2_2_11"/>
<reference evidence="3" key="1">
    <citation type="submission" date="2005-03" db="EMBL/GenBank/DDBJ databases">
        <title>Comparison of the complete genome sequences of Rhodococcus erythropolis PR4 and Rhodococcus opacus B4.</title>
        <authorList>
            <person name="Takarada H."/>
            <person name="Sekine M."/>
            <person name="Hosoyama A."/>
            <person name="Yamada R."/>
            <person name="Fujisawa T."/>
            <person name="Omata S."/>
            <person name="Shimizu A."/>
            <person name="Tsukatani N."/>
            <person name="Tanikawa S."/>
            <person name="Fujita N."/>
            <person name="Harayama S."/>
        </authorList>
    </citation>
    <scope>NUCLEOTIDE SEQUENCE [LARGE SCALE GENOMIC DNA]</scope>
    <source>
        <strain evidence="3">PR4 / NBRC 100887</strain>
    </source>
</reference>
<dbReference type="AlphaFoldDB" id="C0ZS52"/>
<dbReference type="EMBL" id="AP008957">
    <property type="protein sequence ID" value="BAH36044.1"/>
    <property type="molecule type" value="Genomic_DNA"/>
</dbReference>
<keyword evidence="1" id="KW-0812">Transmembrane</keyword>
<evidence type="ECO:0000313" key="3">
    <source>
        <dbReference type="Proteomes" id="UP000002204"/>
    </source>
</evidence>
<feature type="transmembrane region" description="Helical" evidence="1">
    <location>
        <begin position="74"/>
        <end position="91"/>
    </location>
</feature>